<dbReference type="EMBL" id="QFRJ01000004">
    <property type="protein sequence ID" value="PWH85768.1"/>
    <property type="molecule type" value="Genomic_DNA"/>
</dbReference>
<dbReference type="RefSeq" id="WP_109359047.1">
    <property type="nucleotide sequence ID" value="NZ_QFRJ01000004.1"/>
</dbReference>
<gene>
    <name evidence="2" type="ORF">DIT68_06655</name>
</gene>
<dbReference type="AlphaFoldDB" id="A0A2U2XDB7"/>
<reference evidence="2 3" key="2">
    <citation type="submission" date="2018-05" db="EMBL/GenBank/DDBJ databases">
        <authorList>
            <person name="Lanie J.A."/>
            <person name="Ng W.-L."/>
            <person name="Kazmierczak K.M."/>
            <person name="Andrzejewski T.M."/>
            <person name="Davidsen T.M."/>
            <person name="Wayne K.J."/>
            <person name="Tettelin H."/>
            <person name="Glass J.I."/>
            <person name="Rusch D."/>
            <person name="Podicherti R."/>
            <person name="Tsui H.-C.T."/>
            <person name="Winkler M.E."/>
        </authorList>
    </citation>
    <scope>NUCLEOTIDE SEQUENCE [LARGE SCALE GENOMIC DNA]</scope>
    <source>
        <strain evidence="2 3">C305</strain>
    </source>
</reference>
<keyword evidence="1" id="KW-0732">Signal</keyword>
<name>A0A2U2XDB7_9FLAO</name>
<feature type="signal peptide" evidence="1">
    <location>
        <begin position="1"/>
        <end position="18"/>
    </location>
</feature>
<dbReference type="OrthoDB" id="951108at2"/>
<proteinExistence type="predicted"/>
<reference evidence="2 3" key="1">
    <citation type="submission" date="2018-05" db="EMBL/GenBank/DDBJ databases">
        <title>Brumimicrobium oceani sp. nov., isolated from coastal sediment.</title>
        <authorList>
            <person name="Kou Y."/>
        </authorList>
    </citation>
    <scope>NUCLEOTIDE SEQUENCE [LARGE SCALE GENOMIC DNA]</scope>
    <source>
        <strain evidence="2 3">C305</strain>
    </source>
</reference>
<comment type="caution">
    <text evidence="2">The sequence shown here is derived from an EMBL/GenBank/DDBJ whole genome shotgun (WGS) entry which is preliminary data.</text>
</comment>
<organism evidence="2 3">
    <name type="scientific">Brumimicrobium oceani</name>
    <dbReference type="NCBI Taxonomy" id="2100725"/>
    <lineage>
        <taxon>Bacteria</taxon>
        <taxon>Pseudomonadati</taxon>
        <taxon>Bacteroidota</taxon>
        <taxon>Flavobacteriia</taxon>
        <taxon>Flavobacteriales</taxon>
        <taxon>Crocinitomicaceae</taxon>
        <taxon>Brumimicrobium</taxon>
    </lineage>
</organism>
<evidence type="ECO:0000256" key="1">
    <source>
        <dbReference type="SAM" id="SignalP"/>
    </source>
</evidence>
<feature type="chain" id="PRO_5015737121" description="Secretion system C-terminal sorting domain-containing protein" evidence="1">
    <location>
        <begin position="19"/>
        <end position="278"/>
    </location>
</feature>
<accession>A0A2U2XDB7</accession>
<dbReference type="Proteomes" id="UP000245370">
    <property type="component" value="Unassembled WGS sequence"/>
</dbReference>
<evidence type="ECO:0000313" key="2">
    <source>
        <dbReference type="EMBL" id="PWH85768.1"/>
    </source>
</evidence>
<protein>
    <recommendedName>
        <fullName evidence="4">Secretion system C-terminal sorting domain-containing protein</fullName>
    </recommendedName>
</protein>
<sequence length="278" mass="31695">MKKKLFLLFFLMSGGLSGQQTPEFSFEVYFEDAIGNKDTVTVGYDVNATKGIDSVFGEVNLENQSWSQNNFEVFVNAGGSKRSKIQIVKNECSTNWQNTWANGISFITNSTNRPIKVSYKKEDIENVCMNTSFFWADAEPTWHLLQSLNDFSGTDPLNSFHILDQIYYYDFNKKIEGSDTIYAIHFVFADQIKASELLSVSQTKTNETIQIVPNPFTNGIKIANVEFNTEVNIKDSKGISIKYERFGDVIYPLNCSKGIYYISFLSNNKLFTYKILKI</sequence>
<evidence type="ECO:0000313" key="3">
    <source>
        <dbReference type="Proteomes" id="UP000245370"/>
    </source>
</evidence>
<evidence type="ECO:0008006" key="4">
    <source>
        <dbReference type="Google" id="ProtNLM"/>
    </source>
</evidence>
<keyword evidence="3" id="KW-1185">Reference proteome</keyword>